<protein>
    <submittedName>
        <fullName evidence="2">Uncharacterized protein</fullName>
    </submittedName>
</protein>
<evidence type="ECO:0000313" key="2">
    <source>
        <dbReference type="EMBL" id="KAK4322531.1"/>
    </source>
</evidence>
<keyword evidence="3" id="KW-1185">Reference proteome</keyword>
<sequence length="85" mass="9478">MVHALCRRYHLGLRESRRTAREGGAMEGSAGGLRTESEQTENGVPGVQRGTGRRPVHAETQAAEGGRLQISRLLRRKGRRSRERD</sequence>
<reference evidence="2" key="1">
    <citation type="submission" date="2023-11" db="EMBL/GenBank/DDBJ databases">
        <title>Genome assemblies of two species of porcelain crab, Petrolisthes cinctipes and Petrolisthes manimaculis (Anomura: Porcellanidae).</title>
        <authorList>
            <person name="Angst P."/>
        </authorList>
    </citation>
    <scope>NUCLEOTIDE SEQUENCE</scope>
    <source>
        <strain evidence="2">PB745_02</strain>
        <tissue evidence="2">Gill</tissue>
    </source>
</reference>
<dbReference type="Proteomes" id="UP001292094">
    <property type="component" value="Unassembled WGS sequence"/>
</dbReference>
<evidence type="ECO:0000313" key="3">
    <source>
        <dbReference type="Proteomes" id="UP001292094"/>
    </source>
</evidence>
<feature type="region of interest" description="Disordered" evidence="1">
    <location>
        <begin position="17"/>
        <end position="85"/>
    </location>
</feature>
<comment type="caution">
    <text evidence="2">The sequence shown here is derived from an EMBL/GenBank/DDBJ whole genome shotgun (WGS) entry which is preliminary data.</text>
</comment>
<dbReference type="EMBL" id="JAWZYT010000514">
    <property type="protein sequence ID" value="KAK4322531.1"/>
    <property type="molecule type" value="Genomic_DNA"/>
</dbReference>
<evidence type="ECO:0000256" key="1">
    <source>
        <dbReference type="SAM" id="MobiDB-lite"/>
    </source>
</evidence>
<accession>A0AAE1Q9S6</accession>
<proteinExistence type="predicted"/>
<feature type="compositionally biased region" description="Basic residues" evidence="1">
    <location>
        <begin position="73"/>
        <end position="85"/>
    </location>
</feature>
<name>A0AAE1Q9S6_9EUCA</name>
<gene>
    <name evidence="2" type="ORF">Pmani_006712</name>
</gene>
<dbReference type="AlphaFoldDB" id="A0AAE1Q9S6"/>
<organism evidence="2 3">
    <name type="scientific">Petrolisthes manimaculis</name>
    <dbReference type="NCBI Taxonomy" id="1843537"/>
    <lineage>
        <taxon>Eukaryota</taxon>
        <taxon>Metazoa</taxon>
        <taxon>Ecdysozoa</taxon>
        <taxon>Arthropoda</taxon>
        <taxon>Crustacea</taxon>
        <taxon>Multicrustacea</taxon>
        <taxon>Malacostraca</taxon>
        <taxon>Eumalacostraca</taxon>
        <taxon>Eucarida</taxon>
        <taxon>Decapoda</taxon>
        <taxon>Pleocyemata</taxon>
        <taxon>Anomura</taxon>
        <taxon>Galatheoidea</taxon>
        <taxon>Porcellanidae</taxon>
        <taxon>Petrolisthes</taxon>
    </lineage>
</organism>